<dbReference type="InterPro" id="IPR003781">
    <property type="entry name" value="CoA-bd"/>
</dbReference>
<dbReference type="NCBIfam" id="NF003996">
    <property type="entry name" value="PRK05472.2-5"/>
    <property type="match status" value="1"/>
</dbReference>
<dbReference type="PANTHER" id="PTHR35786">
    <property type="entry name" value="REDOX-SENSING TRANSCRIPTIONAL REPRESSOR REX"/>
    <property type="match status" value="1"/>
</dbReference>
<dbReference type="HAMAP" id="MF_01131">
    <property type="entry name" value="Rex"/>
    <property type="match status" value="1"/>
</dbReference>
<feature type="DNA-binding region" description="H-T-H motif" evidence="7">
    <location>
        <begin position="16"/>
        <end position="55"/>
    </location>
</feature>
<dbReference type="NCBIfam" id="NF003989">
    <property type="entry name" value="PRK05472.1-3"/>
    <property type="match status" value="1"/>
</dbReference>
<dbReference type="InterPro" id="IPR036390">
    <property type="entry name" value="WH_DNA-bd_sf"/>
</dbReference>
<dbReference type="InterPro" id="IPR058203">
    <property type="entry name" value="Rex_bacilli-type"/>
</dbReference>
<keyword evidence="2 7" id="KW-0678">Repressor</keyword>
<dbReference type="PANTHER" id="PTHR35786:SF1">
    <property type="entry name" value="REDOX-SENSING TRANSCRIPTIONAL REPRESSOR REX 1"/>
    <property type="match status" value="1"/>
</dbReference>
<dbReference type="GO" id="GO:0003677">
    <property type="term" value="F:DNA binding"/>
    <property type="evidence" value="ECO:0007669"/>
    <property type="project" value="UniProtKB-UniRule"/>
</dbReference>
<dbReference type="Proteomes" id="UP000051315">
    <property type="component" value="Unassembled WGS sequence"/>
</dbReference>
<dbReference type="OrthoDB" id="9784760at2"/>
<dbReference type="NCBIfam" id="NF003991">
    <property type="entry name" value="PRK05472.1-5"/>
    <property type="match status" value="1"/>
</dbReference>
<dbReference type="Gene3D" id="3.40.50.720">
    <property type="entry name" value="NAD(P)-binding Rossmann-like Domain"/>
    <property type="match status" value="1"/>
</dbReference>
<reference evidence="9 10" key="1">
    <citation type="journal article" date="2015" name="Genome Announc.">
        <title>Expanding the biotechnology potential of lactobacilli through comparative genomics of 213 strains and associated genera.</title>
        <authorList>
            <person name="Sun Z."/>
            <person name="Harris H.M."/>
            <person name="McCann A."/>
            <person name="Guo C."/>
            <person name="Argimon S."/>
            <person name="Zhang W."/>
            <person name="Yang X."/>
            <person name="Jeffery I.B."/>
            <person name="Cooney J.C."/>
            <person name="Kagawa T.F."/>
            <person name="Liu W."/>
            <person name="Song Y."/>
            <person name="Salvetti E."/>
            <person name="Wrobel A."/>
            <person name="Rasinkangas P."/>
            <person name="Parkhill J."/>
            <person name="Rea M.C."/>
            <person name="O'Sullivan O."/>
            <person name="Ritari J."/>
            <person name="Douillard F.P."/>
            <person name="Paul Ross R."/>
            <person name="Yang R."/>
            <person name="Briner A.E."/>
            <person name="Felis G.E."/>
            <person name="de Vos W.M."/>
            <person name="Barrangou R."/>
            <person name="Klaenhammer T.R."/>
            <person name="Caufield P.W."/>
            <person name="Cui Y."/>
            <person name="Zhang H."/>
            <person name="O'Toole P.W."/>
        </authorList>
    </citation>
    <scope>NUCLEOTIDE SEQUENCE [LARGE SCALE GENOMIC DNA]</scope>
    <source>
        <strain evidence="9 10">DSM 17758</strain>
    </source>
</reference>
<comment type="subcellular location">
    <subcellularLocation>
        <location evidence="7">Cytoplasm</location>
    </subcellularLocation>
</comment>
<dbReference type="InterPro" id="IPR036388">
    <property type="entry name" value="WH-like_DNA-bd_sf"/>
</dbReference>
<dbReference type="GO" id="GO:0045892">
    <property type="term" value="P:negative regulation of DNA-templated transcription"/>
    <property type="evidence" value="ECO:0007669"/>
    <property type="project" value="InterPro"/>
</dbReference>
<feature type="binding site" evidence="7">
    <location>
        <begin position="90"/>
        <end position="95"/>
    </location>
    <ligand>
        <name>NAD(+)</name>
        <dbReference type="ChEBI" id="CHEBI:57540"/>
    </ligand>
</feature>
<dbReference type="InterPro" id="IPR022876">
    <property type="entry name" value="Tscrpt_rep_Rex"/>
</dbReference>
<evidence type="ECO:0000256" key="6">
    <source>
        <dbReference type="ARBA" id="ARBA00023163"/>
    </source>
</evidence>
<gene>
    <name evidence="7" type="primary">rex</name>
    <name evidence="9" type="ORF">FC15_GL000021</name>
</gene>
<dbReference type="Pfam" id="PF06971">
    <property type="entry name" value="Put_DNA-bind_N"/>
    <property type="match status" value="1"/>
</dbReference>
<comment type="similarity">
    <text evidence="7">Belongs to the transcriptional regulatory Rex family.</text>
</comment>
<keyword evidence="1 7" id="KW-0963">Cytoplasm</keyword>
<dbReference type="InterPro" id="IPR009718">
    <property type="entry name" value="Rex_DNA-bd_C_dom"/>
</dbReference>
<accession>A0A0R1W7Q4</accession>
<dbReference type="GO" id="GO:0005737">
    <property type="term" value="C:cytoplasm"/>
    <property type="evidence" value="ECO:0007669"/>
    <property type="project" value="UniProtKB-SubCell"/>
</dbReference>
<dbReference type="GO" id="GO:0003700">
    <property type="term" value="F:DNA-binding transcription factor activity"/>
    <property type="evidence" value="ECO:0007669"/>
    <property type="project" value="UniProtKB-UniRule"/>
</dbReference>
<protein>
    <recommendedName>
        <fullName evidence="7">Redox-sensing transcriptional repressor Rex</fullName>
    </recommendedName>
</protein>
<dbReference type="SMART" id="SM00881">
    <property type="entry name" value="CoA_binding"/>
    <property type="match status" value="1"/>
</dbReference>
<evidence type="ECO:0000256" key="3">
    <source>
        <dbReference type="ARBA" id="ARBA00023015"/>
    </source>
</evidence>
<comment type="subunit">
    <text evidence="7">Homodimer.</text>
</comment>
<evidence type="ECO:0000256" key="7">
    <source>
        <dbReference type="HAMAP-Rule" id="MF_01131"/>
    </source>
</evidence>
<evidence type="ECO:0000259" key="8">
    <source>
        <dbReference type="SMART" id="SM00881"/>
    </source>
</evidence>
<dbReference type="AlphaFoldDB" id="A0A0R1W7Q4"/>
<dbReference type="GO" id="GO:0051775">
    <property type="term" value="P:response to redox state"/>
    <property type="evidence" value="ECO:0007669"/>
    <property type="project" value="InterPro"/>
</dbReference>
<dbReference type="Gene3D" id="1.10.10.10">
    <property type="entry name" value="Winged helix-like DNA-binding domain superfamily/Winged helix DNA-binding domain"/>
    <property type="match status" value="1"/>
</dbReference>
<dbReference type="SUPFAM" id="SSF51735">
    <property type="entry name" value="NAD(P)-binding Rossmann-fold domains"/>
    <property type="match status" value="1"/>
</dbReference>
<comment type="caution">
    <text evidence="9">The sequence shown here is derived from an EMBL/GenBank/DDBJ whole genome shotgun (WGS) entry which is preliminary data.</text>
</comment>
<name>A0A0R1W7Q4_9LACO</name>
<dbReference type="NCBIfam" id="NF003994">
    <property type="entry name" value="PRK05472.2-3"/>
    <property type="match status" value="1"/>
</dbReference>
<evidence type="ECO:0000313" key="9">
    <source>
        <dbReference type="EMBL" id="KRM13918.1"/>
    </source>
</evidence>
<dbReference type="InterPro" id="IPR036291">
    <property type="entry name" value="NAD(P)-bd_dom_sf"/>
</dbReference>
<dbReference type="RefSeq" id="WP_083479006.1">
    <property type="nucleotide sequence ID" value="NZ_AZFX01000001.1"/>
</dbReference>
<dbReference type="SUPFAM" id="SSF46785">
    <property type="entry name" value="Winged helix' DNA-binding domain"/>
    <property type="match status" value="1"/>
</dbReference>
<sequence>MAEIKIPKATARRLPLYYRYLQFLHGSDKTKFSSADLSEAVKVDSATIRRDFSYFGALGKRGYGYDVESLLSFFKRLLNQDHLTNVALIGVGNLGHALLNYNFRQSNNIRISAAFDVDSKITGTIQSGVPIYDMSELETQLSQQQIDIVVLSVPMDVAQDITNRLISAGVHGILNFTPLRVSVPDDVRVHNVDLANELQTLIYFLDNFKDDGTLVNPMAGDVDEFKTSNAHPTPEH</sequence>
<dbReference type="PATRIC" id="fig|1423735.3.peg.21"/>
<feature type="domain" description="CoA-binding" evidence="8">
    <location>
        <begin position="79"/>
        <end position="180"/>
    </location>
</feature>
<dbReference type="Pfam" id="PF02629">
    <property type="entry name" value="CoA_binding"/>
    <property type="match status" value="1"/>
</dbReference>
<keyword evidence="4 7" id="KW-0520">NAD</keyword>
<evidence type="ECO:0000256" key="4">
    <source>
        <dbReference type="ARBA" id="ARBA00023027"/>
    </source>
</evidence>
<evidence type="ECO:0000256" key="2">
    <source>
        <dbReference type="ARBA" id="ARBA00022491"/>
    </source>
</evidence>
<dbReference type="STRING" id="1423735.FC15_GL000021"/>
<keyword evidence="5 7" id="KW-0238">DNA-binding</keyword>
<evidence type="ECO:0000313" key="10">
    <source>
        <dbReference type="Proteomes" id="UP000051315"/>
    </source>
</evidence>
<keyword evidence="6 7" id="KW-0804">Transcription</keyword>
<proteinExistence type="inferred from homology"/>
<evidence type="ECO:0000256" key="1">
    <source>
        <dbReference type="ARBA" id="ARBA00022490"/>
    </source>
</evidence>
<dbReference type="NCBIfam" id="NF003995">
    <property type="entry name" value="PRK05472.2-4"/>
    <property type="match status" value="1"/>
</dbReference>
<evidence type="ECO:0000256" key="5">
    <source>
        <dbReference type="ARBA" id="ARBA00023125"/>
    </source>
</evidence>
<dbReference type="EMBL" id="AZFX01000001">
    <property type="protein sequence ID" value="KRM13918.1"/>
    <property type="molecule type" value="Genomic_DNA"/>
</dbReference>
<keyword evidence="10" id="KW-1185">Reference proteome</keyword>
<organism evidence="9 10">
    <name type="scientific">Lapidilactobacillus concavus DSM 17758</name>
    <dbReference type="NCBI Taxonomy" id="1423735"/>
    <lineage>
        <taxon>Bacteria</taxon>
        <taxon>Bacillati</taxon>
        <taxon>Bacillota</taxon>
        <taxon>Bacilli</taxon>
        <taxon>Lactobacillales</taxon>
        <taxon>Lactobacillaceae</taxon>
        <taxon>Lapidilactobacillus</taxon>
    </lineage>
</organism>
<comment type="function">
    <text evidence="7">Modulates transcription in response to changes in cellular NADH/NAD(+) redox state.</text>
</comment>
<keyword evidence="3 7" id="KW-0805">Transcription regulation</keyword>